<keyword evidence="3 10" id="KW-0378">Hydrolase</keyword>
<keyword evidence="6" id="KW-0694">RNA-binding</keyword>
<feature type="domain" description="Helicase ATP-binding" evidence="12">
    <location>
        <begin position="322"/>
        <end position="511"/>
    </location>
</feature>
<evidence type="ECO:0000256" key="11">
    <source>
        <dbReference type="SAM" id="MobiDB-lite"/>
    </source>
</evidence>
<dbReference type="InterPro" id="IPR014001">
    <property type="entry name" value="Helicase_ATP-bd"/>
</dbReference>
<keyword evidence="5 10" id="KW-0067">ATP-binding</keyword>
<dbReference type="GO" id="GO:0031047">
    <property type="term" value="P:regulatory ncRNA-mediated gene silencing"/>
    <property type="evidence" value="ECO:0007669"/>
    <property type="project" value="UniProtKB-ARBA"/>
</dbReference>
<feature type="region of interest" description="Disordered" evidence="11">
    <location>
        <begin position="1"/>
        <end position="237"/>
    </location>
</feature>
<evidence type="ECO:0000256" key="2">
    <source>
        <dbReference type="ARBA" id="ARBA00022741"/>
    </source>
</evidence>
<evidence type="ECO:0000313" key="15">
    <source>
        <dbReference type="EMBL" id="KNC32563.1"/>
    </source>
</evidence>
<evidence type="ECO:0000256" key="8">
    <source>
        <dbReference type="ARBA" id="ARBA00047984"/>
    </source>
</evidence>
<feature type="domain" description="DEAD-box RNA helicase Q" evidence="14">
    <location>
        <begin position="291"/>
        <end position="319"/>
    </location>
</feature>
<evidence type="ECO:0000259" key="12">
    <source>
        <dbReference type="PROSITE" id="PS51192"/>
    </source>
</evidence>
<dbReference type="InterPro" id="IPR000629">
    <property type="entry name" value="RNA-helicase_DEAD-box_CS"/>
</dbReference>
<evidence type="ECO:0000259" key="14">
    <source>
        <dbReference type="PROSITE" id="PS51195"/>
    </source>
</evidence>
<sequence length="797" mass="86886">MSNAINQNGTGLEQQVAGLDLNGGKANNSSPITTKNSTTSSSGGVYVPPHLRGASSSSSLKASSSSTDVSQPRDDTRGGGNSSGNSSKYDNRGDQQRGGDYRKGGGGRNFNSRGGDRQSGDFSNFGSGGNRRGGGRYEDNYNGGDNESRRGGDNWNRGGGGGRSQNNRNYERRDDDRNNYRGGDRSNSRNETTNDDQQPQQPRNNRWQEPERRPDEQRNGGGGGSGSGGERKYGGRWNEERRGDIDYTKLGPRDERLEQELFGTGNTGINFDKYEDIPVEATGQNVPPNITSFDDVQLTEIIRHNVQMARYDKPTPVQKYAIPIIINGRDLMACAQTGSGKTAAFLLPILNQMYELGIPPPPQSTRGYNRRKQYPLGLVLAPTRELATQIFEEAKKFAYRSRMRPAVLYGGNNTSEQMRELDRGCHLIVATPGRLEDMITRGKVCLDNIRFLVLDEADRMLDMGFEPQIRRIVEQSNMPVTGQRQTLMFSATFPKQIQELASDFLSNYIFLAVGRVGSTSENITQTLLWVYEQDKRSYLLDLLQNIRDGLEYSKDNLCLIFVETKKGADALEEFLYQCNHPVTSIHGDRTQKEREEALRCFRSGECPVLVATAVAARGLDIPHVKHVINFDLPSDVEEYVHRIGRTGRMGNLGVATSFFNEKNRNICADLVELLIETKQEVPSFLEDMMASERSHGGNKRRGNGGGGRYGGGGSGFGSRDYRQSSGGGGGGNRNSNRGGNSGGGGGGGSYRSNGTSSYGSGGGGGGGSGNNYYSSNYGNDGGNYGGNSSSGPDWWGN</sequence>
<dbReference type="PROSITE" id="PS51195">
    <property type="entry name" value="Q_MOTIF"/>
    <property type="match status" value="1"/>
</dbReference>
<evidence type="ECO:0000256" key="5">
    <source>
        <dbReference type="ARBA" id="ARBA00022840"/>
    </source>
</evidence>
<feature type="compositionally biased region" description="Low complexity" evidence="11">
    <location>
        <begin position="189"/>
        <end position="205"/>
    </location>
</feature>
<feature type="compositionally biased region" description="Basic and acidic residues" evidence="11">
    <location>
        <begin position="169"/>
        <end position="188"/>
    </location>
</feature>
<dbReference type="SMART" id="SM00490">
    <property type="entry name" value="HELICc"/>
    <property type="match status" value="1"/>
</dbReference>
<dbReference type="Pfam" id="PF00271">
    <property type="entry name" value="Helicase_C"/>
    <property type="match status" value="1"/>
</dbReference>
<comment type="caution">
    <text evidence="15">The sequence shown here is derived from an EMBL/GenBank/DDBJ whole genome shotgun (WGS) entry which is preliminary data.</text>
</comment>
<dbReference type="InterPro" id="IPR001650">
    <property type="entry name" value="Helicase_C-like"/>
</dbReference>
<feature type="region of interest" description="Disordered" evidence="11">
    <location>
        <begin position="692"/>
        <end position="797"/>
    </location>
</feature>
<feature type="compositionally biased region" description="Low complexity" evidence="11">
    <location>
        <begin position="27"/>
        <end position="42"/>
    </location>
</feature>
<reference evidence="15 16" key="1">
    <citation type="journal article" date="2015" name="Nat. Commun.">
        <title>Lucilia cuprina genome unlocks parasitic fly biology to underpin future interventions.</title>
        <authorList>
            <person name="Anstead C.A."/>
            <person name="Korhonen P.K."/>
            <person name="Young N.D."/>
            <person name="Hall R.S."/>
            <person name="Jex A.R."/>
            <person name="Murali S.C."/>
            <person name="Hughes D.S."/>
            <person name="Lee S.F."/>
            <person name="Perry T."/>
            <person name="Stroehlein A.J."/>
            <person name="Ansell B.R."/>
            <person name="Breugelmans B."/>
            <person name="Hofmann A."/>
            <person name="Qu J."/>
            <person name="Dugan S."/>
            <person name="Lee S.L."/>
            <person name="Chao H."/>
            <person name="Dinh H."/>
            <person name="Han Y."/>
            <person name="Doddapaneni H.V."/>
            <person name="Worley K.C."/>
            <person name="Muzny D.M."/>
            <person name="Ioannidis P."/>
            <person name="Waterhouse R.M."/>
            <person name="Zdobnov E.M."/>
            <person name="James P.J."/>
            <person name="Bagnall N.H."/>
            <person name="Kotze A.C."/>
            <person name="Gibbs R.A."/>
            <person name="Richards S."/>
            <person name="Batterham P."/>
            <person name="Gasser R.B."/>
        </authorList>
    </citation>
    <scope>NUCLEOTIDE SEQUENCE [LARGE SCALE GENOMIC DNA]</scope>
    <source>
        <strain evidence="15 16">LS</strain>
        <tissue evidence="15">Full body</tissue>
    </source>
</reference>
<dbReference type="Pfam" id="PF00270">
    <property type="entry name" value="DEAD"/>
    <property type="match status" value="1"/>
</dbReference>
<dbReference type="OrthoDB" id="196131at2759"/>
<keyword evidence="2 10" id="KW-0547">Nucleotide-binding</keyword>
<evidence type="ECO:0000256" key="9">
    <source>
        <dbReference type="PROSITE-ProRule" id="PRU00552"/>
    </source>
</evidence>
<feature type="compositionally biased region" description="Polar residues" evidence="11">
    <location>
        <begin position="1"/>
        <end position="13"/>
    </location>
</feature>
<dbReference type="Proteomes" id="UP000037069">
    <property type="component" value="Unassembled WGS sequence"/>
</dbReference>
<dbReference type="InterPro" id="IPR014014">
    <property type="entry name" value="RNA_helicase_DEAD_Q_motif"/>
</dbReference>
<dbReference type="GO" id="GO:0016787">
    <property type="term" value="F:hydrolase activity"/>
    <property type="evidence" value="ECO:0007669"/>
    <property type="project" value="UniProtKB-KW"/>
</dbReference>
<dbReference type="OMA" id="ISGNDRW"/>
<evidence type="ECO:0000256" key="7">
    <source>
        <dbReference type="ARBA" id="ARBA00024358"/>
    </source>
</evidence>
<dbReference type="SUPFAM" id="SSF52540">
    <property type="entry name" value="P-loop containing nucleoside triphosphate hydrolases"/>
    <property type="match status" value="1"/>
</dbReference>
<dbReference type="PANTHER" id="PTHR47958">
    <property type="entry name" value="ATP-DEPENDENT RNA HELICASE DBP3"/>
    <property type="match status" value="1"/>
</dbReference>
<feature type="compositionally biased region" description="Gly residues" evidence="11">
    <location>
        <begin position="759"/>
        <end position="769"/>
    </location>
</feature>
<evidence type="ECO:0000313" key="16">
    <source>
        <dbReference type="Proteomes" id="UP000037069"/>
    </source>
</evidence>
<evidence type="ECO:0000256" key="10">
    <source>
        <dbReference type="RuleBase" id="RU000492"/>
    </source>
</evidence>
<feature type="compositionally biased region" description="Gly residues" evidence="11">
    <location>
        <begin position="703"/>
        <end position="716"/>
    </location>
</feature>
<dbReference type="PROSITE" id="PS00039">
    <property type="entry name" value="DEAD_ATP_HELICASE"/>
    <property type="match status" value="1"/>
</dbReference>
<dbReference type="AlphaFoldDB" id="A0A0L0CJH4"/>
<dbReference type="EC" id="3.6.4.13" evidence="1"/>
<evidence type="ECO:0000259" key="13">
    <source>
        <dbReference type="PROSITE" id="PS51194"/>
    </source>
</evidence>
<keyword evidence="4 10" id="KW-0347">Helicase</keyword>
<dbReference type="GO" id="GO:0003724">
    <property type="term" value="F:RNA helicase activity"/>
    <property type="evidence" value="ECO:0007669"/>
    <property type="project" value="UniProtKB-EC"/>
</dbReference>
<dbReference type="InterPro" id="IPR011545">
    <property type="entry name" value="DEAD/DEAH_box_helicase_dom"/>
</dbReference>
<dbReference type="PROSITE" id="PS51192">
    <property type="entry name" value="HELICASE_ATP_BIND_1"/>
    <property type="match status" value="1"/>
</dbReference>
<dbReference type="SMART" id="SM00487">
    <property type="entry name" value="DEXDc"/>
    <property type="match status" value="1"/>
</dbReference>
<evidence type="ECO:0000256" key="1">
    <source>
        <dbReference type="ARBA" id="ARBA00012552"/>
    </source>
</evidence>
<dbReference type="Gene3D" id="3.40.50.300">
    <property type="entry name" value="P-loop containing nucleotide triphosphate hydrolases"/>
    <property type="match status" value="2"/>
</dbReference>
<evidence type="ECO:0000256" key="4">
    <source>
        <dbReference type="ARBA" id="ARBA00022806"/>
    </source>
</evidence>
<dbReference type="PROSITE" id="PS51194">
    <property type="entry name" value="HELICASE_CTER"/>
    <property type="match status" value="1"/>
</dbReference>
<evidence type="ECO:0000256" key="3">
    <source>
        <dbReference type="ARBA" id="ARBA00022801"/>
    </source>
</evidence>
<feature type="compositionally biased region" description="Low complexity" evidence="11">
    <location>
        <begin position="55"/>
        <end position="70"/>
    </location>
</feature>
<feature type="compositionally biased region" description="Basic and acidic residues" evidence="11">
    <location>
        <begin position="206"/>
        <end position="218"/>
    </location>
</feature>
<organism evidence="15 16">
    <name type="scientific">Lucilia cuprina</name>
    <name type="common">Green bottle fly</name>
    <name type="synonym">Australian sheep blowfly</name>
    <dbReference type="NCBI Taxonomy" id="7375"/>
    <lineage>
        <taxon>Eukaryota</taxon>
        <taxon>Metazoa</taxon>
        <taxon>Ecdysozoa</taxon>
        <taxon>Arthropoda</taxon>
        <taxon>Hexapoda</taxon>
        <taxon>Insecta</taxon>
        <taxon>Pterygota</taxon>
        <taxon>Neoptera</taxon>
        <taxon>Endopterygota</taxon>
        <taxon>Diptera</taxon>
        <taxon>Brachycera</taxon>
        <taxon>Muscomorpha</taxon>
        <taxon>Oestroidea</taxon>
        <taxon>Calliphoridae</taxon>
        <taxon>Luciliinae</taxon>
        <taxon>Lucilia</taxon>
    </lineage>
</organism>
<keyword evidence="16" id="KW-1185">Reference proteome</keyword>
<dbReference type="EMBL" id="JRES01000301">
    <property type="protein sequence ID" value="KNC32563.1"/>
    <property type="molecule type" value="Genomic_DNA"/>
</dbReference>
<accession>A0A0L0CJH4</accession>
<gene>
    <name evidence="15" type="ORF">FF38_13093</name>
</gene>
<feature type="compositionally biased region" description="Basic and acidic residues" evidence="11">
    <location>
        <begin position="89"/>
        <end position="103"/>
    </location>
</feature>
<feature type="short sequence motif" description="Q motif" evidence="9">
    <location>
        <begin position="291"/>
        <end position="319"/>
    </location>
</feature>
<feature type="compositionally biased region" description="Gly residues" evidence="11">
    <location>
        <begin position="739"/>
        <end position="749"/>
    </location>
</feature>
<dbReference type="InterPro" id="IPR027417">
    <property type="entry name" value="P-loop_NTPase"/>
</dbReference>
<protein>
    <recommendedName>
        <fullName evidence="1">RNA helicase</fullName>
        <ecNumber evidence="1">3.6.4.13</ecNumber>
    </recommendedName>
</protein>
<comment type="catalytic activity">
    <reaction evidence="8">
        <text>ATP + H2O = ADP + phosphate + H(+)</text>
        <dbReference type="Rhea" id="RHEA:13065"/>
        <dbReference type="ChEBI" id="CHEBI:15377"/>
        <dbReference type="ChEBI" id="CHEBI:15378"/>
        <dbReference type="ChEBI" id="CHEBI:30616"/>
        <dbReference type="ChEBI" id="CHEBI:43474"/>
        <dbReference type="ChEBI" id="CHEBI:456216"/>
        <dbReference type="EC" id="3.6.4.13"/>
    </reaction>
</comment>
<dbReference type="STRING" id="7375.A0A0L0CJH4"/>
<dbReference type="CDD" id="cd18787">
    <property type="entry name" value="SF2_C_DEAD"/>
    <property type="match status" value="1"/>
</dbReference>
<feature type="domain" description="Helicase C-terminal" evidence="13">
    <location>
        <begin position="538"/>
        <end position="689"/>
    </location>
</feature>
<feature type="compositionally biased region" description="Gly residues" evidence="11">
    <location>
        <begin position="219"/>
        <end position="228"/>
    </location>
</feature>
<dbReference type="CDD" id="cd18051">
    <property type="entry name" value="DEADc_DDX3"/>
    <property type="match status" value="1"/>
</dbReference>
<proteinExistence type="inferred from homology"/>
<evidence type="ECO:0000256" key="6">
    <source>
        <dbReference type="ARBA" id="ARBA00022884"/>
    </source>
</evidence>
<dbReference type="FunFam" id="3.40.50.300:FF:000008">
    <property type="entry name" value="ATP-dependent RNA helicase RhlB"/>
    <property type="match status" value="1"/>
</dbReference>
<dbReference type="GO" id="GO:0005524">
    <property type="term" value="F:ATP binding"/>
    <property type="evidence" value="ECO:0007669"/>
    <property type="project" value="UniProtKB-KW"/>
</dbReference>
<dbReference type="FunFam" id="3.40.50.300:FF:000160">
    <property type="entry name" value="ATP-dependent RNA helicase DDX3X"/>
    <property type="match status" value="1"/>
</dbReference>
<comment type="similarity">
    <text evidence="7">Belongs to the DEAD box helicase family. DDX3/DED1 subfamily.</text>
</comment>
<name>A0A0L0CJH4_LUCCU</name>
<dbReference type="GO" id="GO:0003723">
    <property type="term" value="F:RNA binding"/>
    <property type="evidence" value="ECO:0007669"/>
    <property type="project" value="UniProtKB-KW"/>
</dbReference>